<gene>
    <name evidence="1" type="ORF">GCM10011339_11380</name>
</gene>
<comment type="caution">
    <text evidence="1">The sequence shown here is derived from an EMBL/GenBank/DDBJ whole genome shotgun (WGS) entry which is preliminary data.</text>
</comment>
<dbReference type="Proteomes" id="UP000647339">
    <property type="component" value="Unassembled WGS sequence"/>
</dbReference>
<sequence length="55" mass="6240">MGGFSSPSVPEEITEIIHEAATDNKDQLRYLVGENAHDRCARRLEIVPEAFRKEI</sequence>
<reference evidence="2" key="1">
    <citation type="journal article" date="2019" name="Int. J. Syst. Evol. Microbiol.">
        <title>The Global Catalogue of Microorganisms (GCM) 10K type strain sequencing project: providing services to taxonomists for standard genome sequencing and annotation.</title>
        <authorList>
            <consortium name="The Broad Institute Genomics Platform"/>
            <consortium name="The Broad Institute Genome Sequencing Center for Infectious Disease"/>
            <person name="Wu L."/>
            <person name="Ma J."/>
        </authorList>
    </citation>
    <scope>NUCLEOTIDE SEQUENCE [LARGE SCALE GENOMIC DNA]</scope>
    <source>
        <strain evidence="2">CGMCC 1.15407</strain>
    </source>
</reference>
<name>A0ABQ1USA1_9BACT</name>
<dbReference type="EMBL" id="BMIU01000004">
    <property type="protein sequence ID" value="GGF24996.1"/>
    <property type="molecule type" value="Genomic_DNA"/>
</dbReference>
<keyword evidence="2" id="KW-1185">Reference proteome</keyword>
<evidence type="ECO:0000313" key="2">
    <source>
        <dbReference type="Proteomes" id="UP000647339"/>
    </source>
</evidence>
<protein>
    <submittedName>
        <fullName evidence="1">Uncharacterized protein</fullName>
    </submittedName>
</protein>
<proteinExistence type="predicted"/>
<organism evidence="1 2">
    <name type="scientific">Echinicola rosea</name>
    <dbReference type="NCBI Taxonomy" id="1807691"/>
    <lineage>
        <taxon>Bacteria</taxon>
        <taxon>Pseudomonadati</taxon>
        <taxon>Bacteroidota</taxon>
        <taxon>Cytophagia</taxon>
        <taxon>Cytophagales</taxon>
        <taxon>Cyclobacteriaceae</taxon>
        <taxon>Echinicola</taxon>
    </lineage>
</organism>
<evidence type="ECO:0000313" key="1">
    <source>
        <dbReference type="EMBL" id="GGF24996.1"/>
    </source>
</evidence>
<accession>A0ABQ1USA1</accession>